<name>A0A224XQK6_9HEMI</name>
<evidence type="ECO:0000313" key="2">
    <source>
        <dbReference type="EMBL" id="JAW14786.1"/>
    </source>
</evidence>
<evidence type="ECO:0000256" key="1">
    <source>
        <dbReference type="SAM" id="MobiDB-lite"/>
    </source>
</evidence>
<protein>
    <submittedName>
        <fullName evidence="2">Putative secreted protein</fullName>
    </submittedName>
</protein>
<reference evidence="2" key="1">
    <citation type="journal article" date="2018" name="PLoS Negl. Trop. Dis.">
        <title>An insight into the salivary gland and fat body transcriptome of Panstrongylus lignarius (Hemiptera: Heteroptera), the main vector of Chagas disease in Peru.</title>
        <authorList>
            <person name="Nevoa J.C."/>
            <person name="Mendes M.T."/>
            <person name="da Silva M.V."/>
            <person name="Soares S.C."/>
            <person name="Oliveira C.J.F."/>
            <person name="Ribeiro J.M.C."/>
        </authorList>
    </citation>
    <scope>NUCLEOTIDE SEQUENCE</scope>
</reference>
<dbReference type="AlphaFoldDB" id="A0A224XQK6"/>
<sequence length="103" mass="10964">MAITAIAPGFMAALICPSRVSGLSQRSSTFKQETTSYFLSYHESISATLKPARCNKLLIGLDSSVTVTFVKKADMVFVVVPSPAPKSANSPSSPTTRPVNLEN</sequence>
<feature type="region of interest" description="Disordered" evidence="1">
    <location>
        <begin position="83"/>
        <end position="103"/>
    </location>
</feature>
<dbReference type="EMBL" id="GFTR01001640">
    <property type="protein sequence ID" value="JAW14786.1"/>
    <property type="molecule type" value="Transcribed_RNA"/>
</dbReference>
<organism evidence="2">
    <name type="scientific">Panstrongylus lignarius</name>
    <dbReference type="NCBI Taxonomy" id="156445"/>
    <lineage>
        <taxon>Eukaryota</taxon>
        <taxon>Metazoa</taxon>
        <taxon>Ecdysozoa</taxon>
        <taxon>Arthropoda</taxon>
        <taxon>Hexapoda</taxon>
        <taxon>Insecta</taxon>
        <taxon>Pterygota</taxon>
        <taxon>Neoptera</taxon>
        <taxon>Paraneoptera</taxon>
        <taxon>Hemiptera</taxon>
        <taxon>Heteroptera</taxon>
        <taxon>Panheteroptera</taxon>
        <taxon>Cimicomorpha</taxon>
        <taxon>Reduviidae</taxon>
        <taxon>Triatominae</taxon>
        <taxon>Panstrongylus</taxon>
    </lineage>
</organism>
<accession>A0A224XQK6</accession>
<proteinExistence type="predicted"/>
<feature type="compositionally biased region" description="Low complexity" evidence="1">
    <location>
        <begin position="85"/>
        <end position="94"/>
    </location>
</feature>